<dbReference type="InterPro" id="IPR003425">
    <property type="entry name" value="CCB3/YggT"/>
</dbReference>
<protein>
    <submittedName>
        <fullName evidence="2">YGGT family protein</fullName>
    </submittedName>
</protein>
<sequence>MNLLFSILILLLTIYTWVLIGRILIEMIQSFSRRFRAPRWFMVAAEVLFVLTDPPVRLLRRWIPPLRLGNVALDVSILVLFFAIQLLILALQVMQINLV</sequence>
<reference evidence="2 3" key="1">
    <citation type="submission" date="2018-11" db="EMBL/GenBank/DDBJ databases">
        <authorList>
            <person name="Kleinhagauer T."/>
            <person name="Glaeser S.P."/>
            <person name="Spergser J."/>
            <person name="Ruckert C."/>
            <person name="Kaempfer P."/>
            <person name="Busse H.-J."/>
        </authorList>
    </citation>
    <scope>NUCLEOTIDE SEQUENCE [LARGE SCALE GENOMIC DNA]</scope>
    <source>
        <strain evidence="2 3">W8</strain>
    </source>
</reference>
<evidence type="ECO:0000313" key="2">
    <source>
        <dbReference type="EMBL" id="AZA11761.1"/>
    </source>
</evidence>
<dbReference type="RefSeq" id="WP_123934609.1">
    <property type="nucleotide sequence ID" value="NZ_CP033897.1"/>
</dbReference>
<evidence type="ECO:0000313" key="3">
    <source>
        <dbReference type="Proteomes" id="UP000271587"/>
    </source>
</evidence>
<feature type="transmembrane region" description="Helical" evidence="1">
    <location>
        <begin position="6"/>
        <end position="25"/>
    </location>
</feature>
<accession>A0A3G6J155</accession>
<proteinExistence type="predicted"/>
<dbReference type="Proteomes" id="UP000271587">
    <property type="component" value="Chromosome"/>
</dbReference>
<dbReference type="OrthoDB" id="3216131at2"/>
<evidence type="ECO:0000256" key="1">
    <source>
        <dbReference type="SAM" id="Phobius"/>
    </source>
</evidence>
<keyword evidence="1" id="KW-1133">Transmembrane helix</keyword>
<feature type="transmembrane region" description="Helical" evidence="1">
    <location>
        <begin position="68"/>
        <end position="91"/>
    </location>
</feature>
<organism evidence="2 3">
    <name type="scientific">Corynebacterium gerontici</name>
    <dbReference type="NCBI Taxonomy" id="2079234"/>
    <lineage>
        <taxon>Bacteria</taxon>
        <taxon>Bacillati</taxon>
        <taxon>Actinomycetota</taxon>
        <taxon>Actinomycetes</taxon>
        <taxon>Mycobacteriales</taxon>
        <taxon>Corynebacteriaceae</taxon>
        <taxon>Corynebacterium</taxon>
    </lineage>
</organism>
<name>A0A3G6J155_9CORY</name>
<keyword evidence="1" id="KW-0472">Membrane</keyword>
<keyword evidence="1" id="KW-0812">Transmembrane</keyword>
<dbReference type="Pfam" id="PF02325">
    <property type="entry name" value="CCB3_YggT"/>
    <property type="match status" value="1"/>
</dbReference>
<gene>
    <name evidence="2" type="ORF">CGERO_07305</name>
</gene>
<dbReference type="KEGG" id="cgk:CGERO_07305"/>
<dbReference type="GO" id="GO:0016020">
    <property type="term" value="C:membrane"/>
    <property type="evidence" value="ECO:0007669"/>
    <property type="project" value="InterPro"/>
</dbReference>
<keyword evidence="3" id="KW-1185">Reference proteome</keyword>
<dbReference type="EMBL" id="CP033897">
    <property type="protein sequence ID" value="AZA11761.1"/>
    <property type="molecule type" value="Genomic_DNA"/>
</dbReference>
<dbReference type="AlphaFoldDB" id="A0A3G6J155"/>